<protein>
    <submittedName>
        <fullName evidence="7">DNA-binding MarR family transcriptional regulator</fullName>
    </submittedName>
</protein>
<reference evidence="7 8" key="1">
    <citation type="submission" date="2019-02" db="EMBL/GenBank/DDBJ databases">
        <title>Genomic Encyclopedia of Type Strains, Phase IV (KMG-IV): sequencing the most valuable type-strain genomes for metagenomic binning, comparative biology and taxonomic classification.</title>
        <authorList>
            <person name="Goeker M."/>
        </authorList>
    </citation>
    <scope>NUCLEOTIDE SEQUENCE [LARGE SCALE GENOMIC DNA]</scope>
    <source>
        <strain evidence="7 8">DSM 19570</strain>
    </source>
</reference>
<dbReference type="Gene3D" id="1.10.10.10">
    <property type="entry name" value="Winged helix-like DNA-binding domain superfamily/Winged helix DNA-binding domain"/>
    <property type="match status" value="1"/>
</dbReference>
<dbReference type="InterPro" id="IPR036388">
    <property type="entry name" value="WH-like_DNA-bd_sf"/>
</dbReference>
<dbReference type="GO" id="GO:0006950">
    <property type="term" value="P:response to stress"/>
    <property type="evidence" value="ECO:0007669"/>
    <property type="project" value="TreeGrafter"/>
</dbReference>
<evidence type="ECO:0000259" key="6">
    <source>
        <dbReference type="PROSITE" id="PS50995"/>
    </source>
</evidence>
<evidence type="ECO:0000313" key="7">
    <source>
        <dbReference type="EMBL" id="RZU01005.1"/>
    </source>
</evidence>
<gene>
    <name evidence="7" type="ORF">EV670_1718</name>
</gene>
<dbReference type="Proteomes" id="UP000293671">
    <property type="component" value="Unassembled WGS sequence"/>
</dbReference>
<evidence type="ECO:0000256" key="1">
    <source>
        <dbReference type="ARBA" id="ARBA00004496"/>
    </source>
</evidence>
<dbReference type="PANTHER" id="PTHR33164:SF5">
    <property type="entry name" value="ORGANIC HYDROPEROXIDE RESISTANCE TRANSCRIPTIONAL REGULATOR"/>
    <property type="match status" value="1"/>
</dbReference>
<name>A0A4Q7VWY8_9BURK</name>
<organism evidence="7 8">
    <name type="scientific">Rivibacter subsaxonicus</name>
    <dbReference type="NCBI Taxonomy" id="457575"/>
    <lineage>
        <taxon>Bacteria</taxon>
        <taxon>Pseudomonadati</taxon>
        <taxon>Pseudomonadota</taxon>
        <taxon>Betaproteobacteria</taxon>
        <taxon>Burkholderiales</taxon>
        <taxon>Rivibacter</taxon>
    </lineage>
</organism>
<comment type="caution">
    <text evidence="7">The sequence shown here is derived from an EMBL/GenBank/DDBJ whole genome shotgun (WGS) entry which is preliminary data.</text>
</comment>
<keyword evidence="2" id="KW-0963">Cytoplasm</keyword>
<feature type="domain" description="HTH marR-type" evidence="6">
    <location>
        <begin position="32"/>
        <end position="162"/>
    </location>
</feature>
<sequence length="180" mass="19261">MPAMSSPTRSRSRQGAATKPAARSAVAALTLDAQLCFALYGASLAMTKRYRPLLEPLGLTYPQYLVMLALWEEDGPNVSALGARLGLDSGTLTPLLKRLEAQQLLQRLRATDDERRVQVRLTGAGRMLRRRAQGVPAQMAASTGCALDELRALTATLHHLRLQLAANDEATPADAAATAG</sequence>
<dbReference type="InterPro" id="IPR036390">
    <property type="entry name" value="WH_DNA-bd_sf"/>
</dbReference>
<dbReference type="InterPro" id="IPR000835">
    <property type="entry name" value="HTH_MarR-typ"/>
</dbReference>
<dbReference type="GO" id="GO:0005737">
    <property type="term" value="C:cytoplasm"/>
    <property type="evidence" value="ECO:0007669"/>
    <property type="project" value="UniProtKB-SubCell"/>
</dbReference>
<comment type="subcellular location">
    <subcellularLocation>
        <location evidence="1">Cytoplasm</location>
    </subcellularLocation>
</comment>
<evidence type="ECO:0000256" key="3">
    <source>
        <dbReference type="ARBA" id="ARBA00023015"/>
    </source>
</evidence>
<dbReference type="SMART" id="SM00347">
    <property type="entry name" value="HTH_MARR"/>
    <property type="match status" value="1"/>
</dbReference>
<dbReference type="AlphaFoldDB" id="A0A4Q7VWY8"/>
<evidence type="ECO:0000256" key="2">
    <source>
        <dbReference type="ARBA" id="ARBA00022490"/>
    </source>
</evidence>
<evidence type="ECO:0000313" key="8">
    <source>
        <dbReference type="Proteomes" id="UP000293671"/>
    </source>
</evidence>
<dbReference type="InterPro" id="IPR055166">
    <property type="entry name" value="Transc_reg_Sar_Rot_HTH"/>
</dbReference>
<dbReference type="FunFam" id="1.10.10.10:FF:000163">
    <property type="entry name" value="MarR family transcriptional regulator"/>
    <property type="match status" value="1"/>
</dbReference>
<evidence type="ECO:0000256" key="4">
    <source>
        <dbReference type="ARBA" id="ARBA00023125"/>
    </source>
</evidence>
<keyword evidence="8" id="KW-1185">Reference proteome</keyword>
<accession>A0A4Q7VWY8</accession>
<dbReference type="GO" id="GO:0003677">
    <property type="term" value="F:DNA binding"/>
    <property type="evidence" value="ECO:0007669"/>
    <property type="project" value="UniProtKB-KW"/>
</dbReference>
<keyword evidence="5" id="KW-0804">Transcription</keyword>
<keyword evidence="4 7" id="KW-0238">DNA-binding</keyword>
<dbReference type="SUPFAM" id="SSF46785">
    <property type="entry name" value="Winged helix' DNA-binding domain"/>
    <property type="match status" value="1"/>
</dbReference>
<evidence type="ECO:0000256" key="5">
    <source>
        <dbReference type="ARBA" id="ARBA00023163"/>
    </source>
</evidence>
<dbReference type="GO" id="GO:0003700">
    <property type="term" value="F:DNA-binding transcription factor activity"/>
    <property type="evidence" value="ECO:0007669"/>
    <property type="project" value="InterPro"/>
</dbReference>
<dbReference type="EMBL" id="SHKP01000005">
    <property type="protein sequence ID" value="RZU01005.1"/>
    <property type="molecule type" value="Genomic_DNA"/>
</dbReference>
<proteinExistence type="predicted"/>
<dbReference type="PROSITE" id="PS50995">
    <property type="entry name" value="HTH_MARR_2"/>
    <property type="match status" value="1"/>
</dbReference>
<dbReference type="InterPro" id="IPR039422">
    <property type="entry name" value="MarR/SlyA-like"/>
</dbReference>
<dbReference type="Pfam" id="PF22381">
    <property type="entry name" value="Staph_reg_Sar_Rot"/>
    <property type="match status" value="1"/>
</dbReference>
<keyword evidence="3" id="KW-0805">Transcription regulation</keyword>
<dbReference type="PANTHER" id="PTHR33164">
    <property type="entry name" value="TRANSCRIPTIONAL REGULATOR, MARR FAMILY"/>
    <property type="match status" value="1"/>
</dbReference>